<organism evidence="7 8">
    <name type="scientific">Anaeramoeba flamelloides</name>
    <dbReference type="NCBI Taxonomy" id="1746091"/>
    <lineage>
        <taxon>Eukaryota</taxon>
        <taxon>Metamonada</taxon>
        <taxon>Anaeramoebidae</taxon>
        <taxon>Anaeramoeba</taxon>
    </lineage>
</organism>
<evidence type="ECO:0000313" key="7">
    <source>
        <dbReference type="EMBL" id="KAJ6242687.1"/>
    </source>
</evidence>
<comment type="caution">
    <text evidence="7">The sequence shown here is derived from an EMBL/GenBank/DDBJ whole genome shotgun (WGS) entry which is preliminary data.</text>
</comment>
<sequence>MVARNDENHVTISVPKSFHTSSTLDPYLLHFPVGIPKVFEQNQPDLTLYSQPRKRKRPNYAVRASTKWVDHIGTTSTTNSRGLGSLRYDKYYIGIRRDQRVLIYPISNLVTMQQDIPRLRLSTLKKLEESNLNSKESESTRNSTRQLIRDFGSRKHKRRLQTNEQSKVTSERILSAGYLEKIFEEKADQINIPNQKISLRLIPPVHMDAEVPKDAYKAKEVVGSFLWKALNVKPFVGAIQNPEKFEKLKESGVFDEYVLTRMSKLAQIWKRLLIKHKQSTNQLDSTILGKSNLLDNNEQSDDNELDFESEEDEKEKENEKEEKREEGEDYEDVLNDDYDDNNADEDEDEDDDDDDDEDEILKKMKKKIAKKLKCLLKLQLLIRFRSCPRRMLFNSKKVAEHLKTTKSIAEYIIKNFSQTIKENNRRKVLIPKDLEQKLISYCCVLSLIAHGFVLDPDPFERALKLDYTTSRDYFRDLGCVTKKANMLEQFQNNRDVSGSVQVKLKCPIVFPDFSKKGRFRRK</sequence>
<feature type="compositionally biased region" description="Basic and acidic residues" evidence="6">
    <location>
        <begin position="130"/>
        <end position="139"/>
    </location>
</feature>
<feature type="compositionally biased region" description="Acidic residues" evidence="6">
    <location>
        <begin position="327"/>
        <end position="357"/>
    </location>
</feature>
<dbReference type="Proteomes" id="UP001150062">
    <property type="component" value="Unassembled WGS sequence"/>
</dbReference>
<evidence type="ECO:0000256" key="1">
    <source>
        <dbReference type="ARBA" id="ARBA00004604"/>
    </source>
</evidence>
<proteinExistence type="inferred from homology"/>
<feature type="compositionally biased region" description="Acidic residues" evidence="6">
    <location>
        <begin position="298"/>
        <end position="314"/>
    </location>
</feature>
<keyword evidence="4" id="KW-0804">Transcription</keyword>
<dbReference type="InterPro" id="IPR009668">
    <property type="entry name" value="RNA_pol-assoc_fac_A49-like"/>
</dbReference>
<dbReference type="Pfam" id="PF06870">
    <property type="entry name" value="RNA_pol_I_A49"/>
    <property type="match status" value="2"/>
</dbReference>
<feature type="region of interest" description="Disordered" evidence="6">
    <location>
        <begin position="130"/>
        <end position="165"/>
    </location>
</feature>
<evidence type="ECO:0000256" key="5">
    <source>
        <dbReference type="ARBA" id="ARBA00023242"/>
    </source>
</evidence>
<evidence type="ECO:0000256" key="6">
    <source>
        <dbReference type="SAM" id="MobiDB-lite"/>
    </source>
</evidence>
<evidence type="ECO:0000313" key="8">
    <source>
        <dbReference type="Proteomes" id="UP001150062"/>
    </source>
</evidence>
<comment type="similarity">
    <text evidence="2">Belongs to the eukaryotic RPA49/POLR1E RNA polymerase subunit family.</text>
</comment>
<reference evidence="7" key="1">
    <citation type="submission" date="2022-08" db="EMBL/GenBank/DDBJ databases">
        <title>Novel sulfate-reducing endosymbionts in the free-living metamonad Anaeramoeba.</title>
        <authorList>
            <person name="Jerlstrom-Hultqvist J."/>
            <person name="Cepicka I."/>
            <person name="Gallot-Lavallee L."/>
            <person name="Salas-Leiva D."/>
            <person name="Curtis B.A."/>
            <person name="Zahonova K."/>
            <person name="Pipaliya S."/>
            <person name="Dacks J."/>
            <person name="Roger A.J."/>
        </authorList>
    </citation>
    <scope>NUCLEOTIDE SEQUENCE</scope>
    <source>
        <strain evidence="7">Schooner1</strain>
    </source>
</reference>
<dbReference type="EMBL" id="JAOAOG010000173">
    <property type="protein sequence ID" value="KAJ6242687.1"/>
    <property type="molecule type" value="Genomic_DNA"/>
</dbReference>
<keyword evidence="5" id="KW-0539">Nucleus</keyword>
<protein>
    <submittedName>
        <fullName evidence="7">DNA-directed RNA polymerase i subunit rpa49</fullName>
    </submittedName>
</protein>
<dbReference type="PANTHER" id="PTHR14440">
    <property type="entry name" value="DNA-DIRECTED RNA POLYMERASE I SUBUNIT RPA49"/>
    <property type="match status" value="1"/>
</dbReference>
<feature type="region of interest" description="Disordered" evidence="6">
    <location>
        <begin position="292"/>
        <end position="357"/>
    </location>
</feature>
<keyword evidence="8" id="KW-1185">Reference proteome</keyword>
<dbReference type="GO" id="GO:0000428">
    <property type="term" value="C:DNA-directed RNA polymerase complex"/>
    <property type="evidence" value="ECO:0007669"/>
    <property type="project" value="UniProtKB-KW"/>
</dbReference>
<gene>
    <name evidence="7" type="ORF">M0813_02535</name>
</gene>
<keyword evidence="3 7" id="KW-0240">DNA-directed RNA polymerase</keyword>
<feature type="compositionally biased region" description="Basic and acidic residues" evidence="6">
    <location>
        <begin position="315"/>
        <end position="326"/>
    </location>
</feature>
<comment type="subcellular location">
    <subcellularLocation>
        <location evidence="1">Nucleus</location>
        <location evidence="1">Nucleolus</location>
    </subcellularLocation>
</comment>
<name>A0ABQ8YDL5_9EUKA</name>
<evidence type="ECO:0000256" key="3">
    <source>
        <dbReference type="ARBA" id="ARBA00022478"/>
    </source>
</evidence>
<accession>A0ABQ8YDL5</accession>
<evidence type="ECO:0000256" key="4">
    <source>
        <dbReference type="ARBA" id="ARBA00023163"/>
    </source>
</evidence>
<evidence type="ECO:0000256" key="2">
    <source>
        <dbReference type="ARBA" id="ARBA00009430"/>
    </source>
</evidence>